<protein>
    <submittedName>
        <fullName evidence="1">Uncharacterized protein</fullName>
    </submittedName>
</protein>
<name>A0A2S4MCB2_9HYPH</name>
<evidence type="ECO:0000313" key="2">
    <source>
        <dbReference type="Proteomes" id="UP000236919"/>
    </source>
</evidence>
<reference evidence="1 2" key="1">
    <citation type="submission" date="2018-01" db="EMBL/GenBank/DDBJ databases">
        <title>Genomic Encyclopedia of Type Strains, Phase III (KMG-III): the genomes of soil and plant-associated and newly described type strains.</title>
        <authorList>
            <person name="Whitman W."/>
        </authorList>
    </citation>
    <scope>NUCLEOTIDE SEQUENCE [LARGE SCALE GENOMIC DNA]</scope>
    <source>
        <strain evidence="1 2">1131</strain>
    </source>
</reference>
<evidence type="ECO:0000313" key="1">
    <source>
        <dbReference type="EMBL" id="POR52388.1"/>
    </source>
</evidence>
<proteinExistence type="predicted"/>
<keyword evidence="2" id="KW-1185">Reference proteome</keyword>
<dbReference type="Proteomes" id="UP000236919">
    <property type="component" value="Unassembled WGS sequence"/>
</dbReference>
<comment type="caution">
    <text evidence="1">The sequence shown here is derived from an EMBL/GenBank/DDBJ whole genome shotgun (WGS) entry which is preliminary data.</text>
</comment>
<dbReference type="AlphaFoldDB" id="A0A2S4MCB2"/>
<gene>
    <name evidence="1" type="ORF">CYD53_10553</name>
</gene>
<organism evidence="1 2">
    <name type="scientific">Bosea psychrotolerans</name>
    <dbReference type="NCBI Taxonomy" id="1871628"/>
    <lineage>
        <taxon>Bacteria</taxon>
        <taxon>Pseudomonadati</taxon>
        <taxon>Pseudomonadota</taxon>
        <taxon>Alphaproteobacteria</taxon>
        <taxon>Hyphomicrobiales</taxon>
        <taxon>Boseaceae</taxon>
        <taxon>Bosea</taxon>
    </lineage>
</organism>
<accession>A0A2S4MCB2</accession>
<dbReference type="EMBL" id="PQFZ01000005">
    <property type="protein sequence ID" value="POR52388.1"/>
    <property type="molecule type" value="Genomic_DNA"/>
</dbReference>
<sequence length="88" mass="9722">MQRVPYSMRSKSVPQPHRRPMRVFVDSNSPDFFHGPHAVEAWQNGKPLGGCRLLDKEAGLARVEVKGDSGATIVRELKVLLSLAPVDS</sequence>